<accession>A0A815UDU2</accession>
<keyword evidence="1" id="KW-0472">Membrane</keyword>
<evidence type="ECO:0000313" key="2">
    <source>
        <dbReference type="EMBL" id="CAF1519402.1"/>
    </source>
</evidence>
<reference evidence="2" key="1">
    <citation type="submission" date="2021-02" db="EMBL/GenBank/DDBJ databases">
        <authorList>
            <person name="Nowell W R."/>
        </authorList>
    </citation>
    <scope>NUCLEOTIDE SEQUENCE</scope>
</reference>
<feature type="transmembrane region" description="Helical" evidence="1">
    <location>
        <begin position="21"/>
        <end position="47"/>
    </location>
</feature>
<name>A0A815UDU2_ADIRI</name>
<keyword evidence="1" id="KW-1133">Transmembrane helix</keyword>
<keyword evidence="1" id="KW-0812">Transmembrane</keyword>
<keyword evidence="3" id="KW-1185">Reference proteome</keyword>
<organism evidence="2 3">
    <name type="scientific">Adineta ricciae</name>
    <name type="common">Rotifer</name>
    <dbReference type="NCBI Taxonomy" id="249248"/>
    <lineage>
        <taxon>Eukaryota</taxon>
        <taxon>Metazoa</taxon>
        <taxon>Spiralia</taxon>
        <taxon>Gnathifera</taxon>
        <taxon>Rotifera</taxon>
        <taxon>Eurotatoria</taxon>
        <taxon>Bdelloidea</taxon>
        <taxon>Adinetida</taxon>
        <taxon>Adinetidae</taxon>
        <taxon>Adineta</taxon>
    </lineage>
</organism>
<protein>
    <submittedName>
        <fullName evidence="2">Uncharacterized protein</fullName>
    </submittedName>
</protein>
<dbReference type="AlphaFoldDB" id="A0A815UDU2"/>
<evidence type="ECO:0000313" key="3">
    <source>
        <dbReference type="Proteomes" id="UP000663828"/>
    </source>
</evidence>
<dbReference type="EMBL" id="CAJNOR010004661">
    <property type="protein sequence ID" value="CAF1519402.1"/>
    <property type="molecule type" value="Genomic_DNA"/>
</dbReference>
<sequence>MRGPSNKSGNNRRRNCGMLPWIELCWYCVACIVLVLIEVIIVIDILVSRNKSGTTISTITTTCTLSLCHFAYSCLTWRLNFFVFNADAKTSACVTGAGIAMVQLHKCIITARKLIKQHRLRVRLIVETVTFMWQYVNRTPSINPVVIDNQTVSYNFSVWLGGYKSNDDNARVALSFFKSIQRTSGNNYYSLGQFSP</sequence>
<dbReference type="Proteomes" id="UP000663828">
    <property type="component" value="Unassembled WGS sequence"/>
</dbReference>
<evidence type="ECO:0000256" key="1">
    <source>
        <dbReference type="SAM" id="Phobius"/>
    </source>
</evidence>
<comment type="caution">
    <text evidence="2">The sequence shown here is derived from an EMBL/GenBank/DDBJ whole genome shotgun (WGS) entry which is preliminary data.</text>
</comment>
<proteinExistence type="predicted"/>
<gene>
    <name evidence="2" type="ORF">XAT740_LOCUS40699</name>
</gene>